<dbReference type="EMBL" id="JAAGWH010000042">
    <property type="protein sequence ID" value="NEK95513.1"/>
    <property type="molecule type" value="Genomic_DNA"/>
</dbReference>
<dbReference type="Proteomes" id="UP000471152">
    <property type="component" value="Unassembled WGS sequence"/>
</dbReference>
<organism evidence="2 4">
    <name type="scientific">Modestobacter muralis</name>
    <dbReference type="NCBI Taxonomy" id="1608614"/>
    <lineage>
        <taxon>Bacteria</taxon>
        <taxon>Bacillati</taxon>
        <taxon>Actinomycetota</taxon>
        <taxon>Actinomycetes</taxon>
        <taxon>Geodermatophilales</taxon>
        <taxon>Geodermatophilaceae</taxon>
        <taxon>Modestobacter</taxon>
    </lineage>
</organism>
<keyword evidence="4" id="KW-1185">Reference proteome</keyword>
<feature type="transmembrane region" description="Helical" evidence="1">
    <location>
        <begin position="17"/>
        <end position="35"/>
    </location>
</feature>
<protein>
    <submittedName>
        <fullName evidence="2">Uncharacterized protein</fullName>
    </submittedName>
</protein>
<keyword evidence="1" id="KW-1133">Transmembrane helix</keyword>
<evidence type="ECO:0000256" key="1">
    <source>
        <dbReference type="SAM" id="Phobius"/>
    </source>
</evidence>
<gene>
    <name evidence="3" type="ORF">G3R41_15910</name>
    <name evidence="2" type="ORF">GCU67_15260</name>
</gene>
<evidence type="ECO:0000313" key="5">
    <source>
        <dbReference type="Proteomes" id="UP000471152"/>
    </source>
</evidence>
<accession>A0A6P0EX77</accession>
<evidence type="ECO:0000313" key="3">
    <source>
        <dbReference type="EMBL" id="NEN52401.1"/>
    </source>
</evidence>
<reference evidence="3 5" key="2">
    <citation type="submission" date="2020-02" db="EMBL/GenBank/DDBJ databases">
        <title>The WGS of Modestobacter muralis DSM 100205.</title>
        <authorList>
            <person name="Jiang Z."/>
        </authorList>
    </citation>
    <scope>NUCLEOTIDE SEQUENCE [LARGE SCALE GENOMIC DNA]</scope>
    <source>
        <strain evidence="3 5">DSM 100205</strain>
    </source>
</reference>
<name>A0A6P0EX77_9ACTN</name>
<dbReference type="Proteomes" id="UP000468828">
    <property type="component" value="Unassembled WGS sequence"/>
</dbReference>
<reference evidence="2 4" key="1">
    <citation type="submission" date="2020-01" db="EMBL/GenBank/DDBJ databases">
        <title>the WGS Modestobacter muralis CPCC 204518.</title>
        <authorList>
            <person name="Jiang Z."/>
        </authorList>
    </citation>
    <scope>NUCLEOTIDE SEQUENCE [LARGE SCALE GENOMIC DNA]</scope>
    <source>
        <strain evidence="2 4">DSM 100205</strain>
    </source>
</reference>
<dbReference type="EMBL" id="JAAGWB010000044">
    <property type="protein sequence ID" value="NEN52401.1"/>
    <property type="molecule type" value="Genomic_DNA"/>
</dbReference>
<keyword evidence="1" id="KW-0472">Membrane</keyword>
<feature type="transmembrane region" description="Helical" evidence="1">
    <location>
        <begin position="104"/>
        <end position="129"/>
    </location>
</feature>
<comment type="caution">
    <text evidence="2">The sequence shown here is derived from an EMBL/GenBank/DDBJ whole genome shotgun (WGS) entry which is preliminary data.</text>
</comment>
<evidence type="ECO:0000313" key="4">
    <source>
        <dbReference type="Proteomes" id="UP000468828"/>
    </source>
</evidence>
<dbReference type="RefSeq" id="WP_163612079.1">
    <property type="nucleotide sequence ID" value="NZ_JAAGWB010000044.1"/>
</dbReference>
<sequence length="182" mass="18364">MSAVADALALLRRHWRVAYLVSLTATLVNLVPDVLRQVLVWDDPRLVSALAVDAVGFGTGVLAQLWVTGALAGLPAGERPVRSGALGRGTGLALRAVRQAPGTVLVGVLLGGAVSALLTIPASVAAIGFDRVLGPLDSPGVGAFAVATLSDVVATAVTLPFLALVVVLVAGRRRLTAPAAGQ</sequence>
<keyword evidence="1" id="KW-0812">Transmembrane</keyword>
<proteinExistence type="predicted"/>
<feature type="transmembrane region" description="Helical" evidence="1">
    <location>
        <begin position="55"/>
        <end position="74"/>
    </location>
</feature>
<evidence type="ECO:0000313" key="2">
    <source>
        <dbReference type="EMBL" id="NEK95513.1"/>
    </source>
</evidence>
<dbReference type="AlphaFoldDB" id="A0A6P0EX77"/>
<feature type="transmembrane region" description="Helical" evidence="1">
    <location>
        <begin position="141"/>
        <end position="170"/>
    </location>
</feature>